<proteinExistence type="predicted"/>
<evidence type="ECO:0000313" key="2">
    <source>
        <dbReference type="Proteomes" id="UP000318288"/>
    </source>
</evidence>
<reference evidence="1 2" key="1">
    <citation type="submission" date="2019-02" db="EMBL/GenBank/DDBJ databases">
        <title>Deep-cultivation of Planctomycetes and their phenomic and genomic characterization uncovers novel biology.</title>
        <authorList>
            <person name="Wiegand S."/>
            <person name="Jogler M."/>
            <person name="Boedeker C."/>
            <person name="Pinto D."/>
            <person name="Vollmers J."/>
            <person name="Rivas-Marin E."/>
            <person name="Kohn T."/>
            <person name="Peeters S.H."/>
            <person name="Heuer A."/>
            <person name="Rast P."/>
            <person name="Oberbeckmann S."/>
            <person name="Bunk B."/>
            <person name="Jeske O."/>
            <person name="Meyerdierks A."/>
            <person name="Storesund J.E."/>
            <person name="Kallscheuer N."/>
            <person name="Luecker S."/>
            <person name="Lage O.M."/>
            <person name="Pohl T."/>
            <person name="Merkel B.J."/>
            <person name="Hornburger P."/>
            <person name="Mueller R.-W."/>
            <person name="Bruemmer F."/>
            <person name="Labrenz M."/>
            <person name="Spormann A.M."/>
            <person name="Op Den Camp H."/>
            <person name="Overmann J."/>
            <person name="Amann R."/>
            <person name="Jetten M.S.M."/>
            <person name="Mascher T."/>
            <person name="Medema M.H."/>
            <person name="Devos D.P."/>
            <person name="Kaster A.-K."/>
            <person name="Ovreas L."/>
            <person name="Rohde M."/>
            <person name="Galperin M.Y."/>
            <person name="Jogler C."/>
        </authorList>
    </citation>
    <scope>NUCLEOTIDE SEQUENCE [LARGE SCALE GENOMIC DNA]</scope>
    <source>
        <strain evidence="1 2">Poly51</strain>
    </source>
</reference>
<keyword evidence="2" id="KW-1185">Reference proteome</keyword>
<organism evidence="1 2">
    <name type="scientific">Rubripirellula tenax</name>
    <dbReference type="NCBI Taxonomy" id="2528015"/>
    <lineage>
        <taxon>Bacteria</taxon>
        <taxon>Pseudomonadati</taxon>
        <taxon>Planctomycetota</taxon>
        <taxon>Planctomycetia</taxon>
        <taxon>Pirellulales</taxon>
        <taxon>Pirellulaceae</taxon>
        <taxon>Rubripirellula</taxon>
    </lineage>
</organism>
<sequence length="57" mass="6183">MGAIGFGIGERAELWTATGMASPILGECDGVPVRRVTEVTVNRFHIRFDEPPVRAAQ</sequence>
<evidence type="ECO:0000313" key="1">
    <source>
        <dbReference type="EMBL" id="TWU41708.1"/>
    </source>
</evidence>
<accession>A0A5C6DYJ6</accession>
<dbReference type="AlphaFoldDB" id="A0A5C6DYJ6"/>
<dbReference type="Proteomes" id="UP000318288">
    <property type="component" value="Unassembled WGS sequence"/>
</dbReference>
<comment type="caution">
    <text evidence="1">The sequence shown here is derived from an EMBL/GenBank/DDBJ whole genome shotgun (WGS) entry which is preliminary data.</text>
</comment>
<protein>
    <submittedName>
        <fullName evidence="1">Uncharacterized protein</fullName>
    </submittedName>
</protein>
<gene>
    <name evidence="1" type="ORF">Poly51_63630</name>
</gene>
<dbReference type="EMBL" id="SJPW01000026">
    <property type="protein sequence ID" value="TWU41708.1"/>
    <property type="molecule type" value="Genomic_DNA"/>
</dbReference>
<name>A0A5C6DYJ6_9BACT</name>